<evidence type="ECO:0000313" key="2">
    <source>
        <dbReference type="EMBL" id="GFR47723.1"/>
    </source>
</evidence>
<accession>A0AAD3DW46</accession>
<comment type="caution">
    <text evidence="2">The sequence shown here is derived from an EMBL/GenBank/DDBJ whole genome shotgun (WGS) entry which is preliminary data.</text>
</comment>
<reference evidence="2 3" key="1">
    <citation type="journal article" date="2021" name="Sci. Rep.">
        <title>Genome sequencing of the multicellular alga Astrephomene provides insights into convergent evolution of germ-soma differentiation.</title>
        <authorList>
            <person name="Yamashita S."/>
            <person name="Yamamoto K."/>
            <person name="Matsuzaki R."/>
            <person name="Suzuki S."/>
            <person name="Yamaguchi H."/>
            <person name="Hirooka S."/>
            <person name="Minakuchi Y."/>
            <person name="Miyagishima S."/>
            <person name="Kawachi M."/>
            <person name="Toyoda A."/>
            <person name="Nozaki H."/>
        </authorList>
    </citation>
    <scope>NUCLEOTIDE SEQUENCE [LARGE SCALE GENOMIC DNA]</scope>
    <source>
        <strain evidence="2 3">NIES-4017</strain>
    </source>
</reference>
<keyword evidence="3" id="KW-1185">Reference proteome</keyword>
<gene>
    <name evidence="2" type="ORF">Agub_g9481</name>
</gene>
<dbReference type="EMBL" id="BMAR01000019">
    <property type="protein sequence ID" value="GFR47723.1"/>
    <property type="molecule type" value="Genomic_DNA"/>
</dbReference>
<evidence type="ECO:0000313" key="3">
    <source>
        <dbReference type="Proteomes" id="UP001054857"/>
    </source>
</evidence>
<feature type="compositionally biased region" description="Low complexity" evidence="1">
    <location>
        <begin position="73"/>
        <end position="86"/>
    </location>
</feature>
<feature type="non-terminal residue" evidence="2">
    <location>
        <position position="1"/>
    </location>
</feature>
<feature type="compositionally biased region" description="Low complexity" evidence="1">
    <location>
        <begin position="119"/>
        <end position="130"/>
    </location>
</feature>
<dbReference type="Proteomes" id="UP001054857">
    <property type="component" value="Unassembled WGS sequence"/>
</dbReference>
<proteinExistence type="predicted"/>
<feature type="region of interest" description="Disordered" evidence="1">
    <location>
        <begin position="73"/>
        <end position="165"/>
    </location>
</feature>
<dbReference type="AlphaFoldDB" id="A0AAD3DW46"/>
<name>A0AAD3DW46_9CHLO</name>
<feature type="non-terminal residue" evidence="2">
    <location>
        <position position="165"/>
    </location>
</feature>
<evidence type="ECO:0000256" key="1">
    <source>
        <dbReference type="SAM" id="MobiDB-lite"/>
    </source>
</evidence>
<organism evidence="2 3">
    <name type="scientific">Astrephomene gubernaculifera</name>
    <dbReference type="NCBI Taxonomy" id="47775"/>
    <lineage>
        <taxon>Eukaryota</taxon>
        <taxon>Viridiplantae</taxon>
        <taxon>Chlorophyta</taxon>
        <taxon>core chlorophytes</taxon>
        <taxon>Chlorophyceae</taxon>
        <taxon>CS clade</taxon>
        <taxon>Chlamydomonadales</taxon>
        <taxon>Astrephomenaceae</taxon>
        <taxon>Astrephomene</taxon>
    </lineage>
</organism>
<sequence>SECCTLVSELQRLQHRGCQPLTLRRKRSSSGSGLAGASAGLVEWQLLGVWPPGGTASVCAGGGSTGSSVAVVARGSAAAAQRAESTGGEGSGGEAWGLDDEDLQAEVEQHLRDLEACLSPPSTSSPPAATEQPRDKPLPPPTLTPPAERASYEPLQQPHSRPAAP</sequence>
<protein>
    <submittedName>
        <fullName evidence="2">Uncharacterized protein</fullName>
    </submittedName>
</protein>